<keyword evidence="1 4" id="KW-0413">Isomerase</keyword>
<keyword evidence="5" id="KW-1185">Reference proteome</keyword>
<dbReference type="RefSeq" id="WP_379859778.1">
    <property type="nucleotide sequence ID" value="NZ_JBHMFC010000008.1"/>
</dbReference>
<evidence type="ECO:0000313" key="4">
    <source>
        <dbReference type="EMBL" id="MFB9055588.1"/>
    </source>
</evidence>
<dbReference type="Pfam" id="PF13616">
    <property type="entry name" value="Rotamase_3"/>
    <property type="match status" value="1"/>
</dbReference>
<organism evidence="4 5">
    <name type="scientific">Mariniflexile ostreae</name>
    <dbReference type="NCBI Taxonomy" id="1520892"/>
    <lineage>
        <taxon>Bacteria</taxon>
        <taxon>Pseudomonadati</taxon>
        <taxon>Bacteroidota</taxon>
        <taxon>Flavobacteriia</taxon>
        <taxon>Flavobacteriales</taxon>
        <taxon>Flavobacteriaceae</taxon>
        <taxon>Mariniflexile</taxon>
    </lineage>
</organism>
<evidence type="ECO:0000256" key="1">
    <source>
        <dbReference type="PROSITE-ProRule" id="PRU00278"/>
    </source>
</evidence>
<feature type="domain" description="PpiC" evidence="3">
    <location>
        <begin position="94"/>
        <end position="166"/>
    </location>
</feature>
<evidence type="ECO:0000259" key="3">
    <source>
        <dbReference type="PROSITE" id="PS50198"/>
    </source>
</evidence>
<dbReference type="SUPFAM" id="SSF54534">
    <property type="entry name" value="FKBP-like"/>
    <property type="match status" value="1"/>
</dbReference>
<dbReference type="Proteomes" id="UP001589585">
    <property type="component" value="Unassembled WGS sequence"/>
</dbReference>
<proteinExistence type="predicted"/>
<evidence type="ECO:0000313" key="5">
    <source>
        <dbReference type="Proteomes" id="UP001589585"/>
    </source>
</evidence>
<reference evidence="4 5" key="1">
    <citation type="submission" date="2024-09" db="EMBL/GenBank/DDBJ databases">
        <authorList>
            <person name="Sun Q."/>
            <person name="Mori K."/>
        </authorList>
    </citation>
    <scope>NUCLEOTIDE SEQUENCE [LARGE SCALE GENOMIC DNA]</scope>
    <source>
        <strain evidence="4 5">CECT 8622</strain>
    </source>
</reference>
<gene>
    <name evidence="4" type="ORF">ACFFU9_02425</name>
</gene>
<feature type="chain" id="PRO_5045061011" evidence="2">
    <location>
        <begin position="22"/>
        <end position="212"/>
    </location>
</feature>
<dbReference type="PROSITE" id="PS50198">
    <property type="entry name" value="PPIC_PPIASE_2"/>
    <property type="match status" value="1"/>
</dbReference>
<dbReference type="Gene3D" id="3.10.50.40">
    <property type="match status" value="1"/>
</dbReference>
<dbReference type="GO" id="GO:0016853">
    <property type="term" value="F:isomerase activity"/>
    <property type="evidence" value="ECO:0007669"/>
    <property type="project" value="UniProtKB-KW"/>
</dbReference>
<keyword evidence="1" id="KW-0697">Rotamase</keyword>
<dbReference type="EMBL" id="JBHMFC010000008">
    <property type="protein sequence ID" value="MFB9055588.1"/>
    <property type="molecule type" value="Genomic_DNA"/>
</dbReference>
<keyword evidence="2" id="KW-0732">Signal</keyword>
<name>A0ABV5F806_9FLAO</name>
<protein>
    <submittedName>
        <fullName evidence="4">Peptidylprolyl isomerase</fullName>
    </submittedName>
</protein>
<dbReference type="InterPro" id="IPR046357">
    <property type="entry name" value="PPIase_dom_sf"/>
</dbReference>
<feature type="signal peptide" evidence="2">
    <location>
        <begin position="1"/>
        <end position="21"/>
    </location>
</feature>
<dbReference type="InterPro" id="IPR000297">
    <property type="entry name" value="PPIase_PpiC"/>
</dbReference>
<comment type="caution">
    <text evidence="4">The sequence shown here is derived from an EMBL/GenBank/DDBJ whole genome shotgun (WGS) entry which is preliminary data.</text>
</comment>
<accession>A0ABV5F806</accession>
<evidence type="ECO:0000256" key="2">
    <source>
        <dbReference type="SAM" id="SignalP"/>
    </source>
</evidence>
<sequence length="212" mass="24066">MLKNLLTISFLSLCVAITAQTATENELKMIETPEEIESFLKTKNSKKNKLITFNEEKHKTTLAKTLFKLSKGGITTTQNEFQKTLYKVVEKTKTLYYRVSYITLNGENMDIDDMEAIQSNIIKKYNDGASFDFLAKQYSIDENANRGGDSGWFTIDEDASEFKNSISNSAHDLGAIFTIDLPTNNMHYVVLKTFEPTSISEIKVLKIVEPLY</sequence>